<keyword evidence="6" id="KW-1185">Reference proteome</keyword>
<feature type="coiled-coil region" evidence="2">
    <location>
        <begin position="85"/>
        <end position="126"/>
    </location>
</feature>
<evidence type="ECO:0000256" key="3">
    <source>
        <dbReference type="SAM" id="MobiDB-lite"/>
    </source>
</evidence>
<keyword evidence="1 2" id="KW-0175">Coiled coil</keyword>
<sequence length="429" mass="49139">MAAITRSRQKLRNPPDAVAADPPSVRFAETPAQPADSGSVDRTGKSSKTEGKKKVAIGTTIAKQLMKGGKRGQGQGDLKLEDLDEAVLRRRLETLETELADYKAKCERHKKENDWYREEIEACQRDTAEYISYLESKKSEKQSAIDQLIESSKLDLESFVAKKKAKEVENEAKMEDLRKQILDLEDKIDTKQQEVQSLSDVMSRRARHESDIAHLHKEMQEAEHQHQIRVAELERTLLEERIKVQKETDAKIKEMESAAHEKAHKYLTTHISALDSENQRLSTQLRALITRTQDLLDQKHKLEAQNIQLLRDSTVRQDMLNIRLQKVVQSEKRRERGRDKRRDLEKLERKRAMEKVVRMAAEREKMTEWAGTRGVSAGAVLRTPPAGRPGEIAELIFTTEAKGKEGAIASLTIKDEDLDWSDEEDDEYL</sequence>
<feature type="coiled-coil region" evidence="2">
    <location>
        <begin position="160"/>
        <end position="305"/>
    </location>
</feature>
<dbReference type="eggNOG" id="ENOG502TD33">
    <property type="taxonomic scope" value="Eukaryota"/>
</dbReference>
<feature type="compositionally biased region" description="Low complexity" evidence="3">
    <location>
        <begin position="14"/>
        <end position="23"/>
    </location>
</feature>
<evidence type="ECO:0000313" key="5">
    <source>
        <dbReference type="EMBL" id="KND04545.1"/>
    </source>
</evidence>
<accession>A0A0L0HUH2</accession>
<dbReference type="EMBL" id="KQ257450">
    <property type="protein sequence ID" value="KND04545.1"/>
    <property type="molecule type" value="Genomic_DNA"/>
</dbReference>
<reference evidence="5 6" key="1">
    <citation type="submission" date="2009-08" db="EMBL/GenBank/DDBJ databases">
        <title>The Genome Sequence of Spizellomyces punctatus strain DAOM BR117.</title>
        <authorList>
            <consortium name="The Broad Institute Genome Sequencing Platform"/>
            <person name="Russ C."/>
            <person name="Cuomo C."/>
            <person name="Shea T."/>
            <person name="Young S.K."/>
            <person name="Zeng Q."/>
            <person name="Koehrsen M."/>
            <person name="Haas B."/>
            <person name="Borodovsky M."/>
            <person name="Guigo R."/>
            <person name="Alvarado L."/>
            <person name="Berlin A."/>
            <person name="Bochicchio J."/>
            <person name="Borenstein D."/>
            <person name="Chapman S."/>
            <person name="Chen Z."/>
            <person name="Engels R."/>
            <person name="Freedman E."/>
            <person name="Gellesch M."/>
            <person name="Goldberg J."/>
            <person name="Griggs A."/>
            <person name="Gujja S."/>
            <person name="Heiman D."/>
            <person name="Hepburn T."/>
            <person name="Howarth C."/>
            <person name="Jen D."/>
            <person name="Larson L."/>
            <person name="Lewis B."/>
            <person name="Mehta T."/>
            <person name="Park D."/>
            <person name="Pearson M."/>
            <person name="Roberts A."/>
            <person name="Saif S."/>
            <person name="Shenoy N."/>
            <person name="Sisk P."/>
            <person name="Stolte C."/>
            <person name="Sykes S."/>
            <person name="Thomson T."/>
            <person name="Walk T."/>
            <person name="White J."/>
            <person name="Yandava C."/>
            <person name="Burger G."/>
            <person name="Gray M.W."/>
            <person name="Holland P.W.H."/>
            <person name="King N."/>
            <person name="Lang F.B.F."/>
            <person name="Roger A.J."/>
            <person name="Ruiz-Trillo I."/>
            <person name="Lander E."/>
            <person name="Nusbaum C."/>
        </authorList>
    </citation>
    <scope>NUCLEOTIDE SEQUENCE [LARGE SCALE GENOMIC DNA]</scope>
    <source>
        <strain evidence="5 6">DAOM BR117</strain>
    </source>
</reference>
<dbReference type="GeneID" id="27684010"/>
<dbReference type="PANTHER" id="PTHR14845">
    <property type="entry name" value="COILED-COIL DOMAIN-CONTAINING 166"/>
    <property type="match status" value="1"/>
</dbReference>
<proteinExistence type="predicted"/>
<dbReference type="Proteomes" id="UP000053201">
    <property type="component" value="Unassembled WGS sequence"/>
</dbReference>
<evidence type="ECO:0000256" key="1">
    <source>
        <dbReference type="ARBA" id="ARBA00023054"/>
    </source>
</evidence>
<dbReference type="STRING" id="645134.A0A0L0HUH2"/>
<organism evidence="5 6">
    <name type="scientific">Spizellomyces punctatus (strain DAOM BR117)</name>
    <dbReference type="NCBI Taxonomy" id="645134"/>
    <lineage>
        <taxon>Eukaryota</taxon>
        <taxon>Fungi</taxon>
        <taxon>Fungi incertae sedis</taxon>
        <taxon>Chytridiomycota</taxon>
        <taxon>Chytridiomycota incertae sedis</taxon>
        <taxon>Chytridiomycetes</taxon>
        <taxon>Spizellomycetales</taxon>
        <taxon>Spizellomycetaceae</taxon>
        <taxon>Spizellomyces</taxon>
    </lineage>
</organism>
<dbReference type="PANTHER" id="PTHR14845:SF0">
    <property type="entry name" value="DUF4515 DOMAIN-CONTAINING PROTEIN"/>
    <property type="match status" value="1"/>
</dbReference>
<gene>
    <name evidence="5" type="ORF">SPPG_00270</name>
</gene>
<protein>
    <recommendedName>
        <fullName evidence="4">DUF4515 domain-containing protein</fullName>
    </recommendedName>
</protein>
<feature type="domain" description="DUF4515" evidence="4">
    <location>
        <begin position="130"/>
        <end position="312"/>
    </location>
</feature>
<feature type="compositionally biased region" description="Basic and acidic residues" evidence="3">
    <location>
        <begin position="42"/>
        <end position="53"/>
    </location>
</feature>
<name>A0A0L0HUH2_SPIPD</name>
<evidence type="ECO:0000259" key="4">
    <source>
        <dbReference type="Pfam" id="PF14988"/>
    </source>
</evidence>
<dbReference type="RefSeq" id="XP_016612584.1">
    <property type="nucleotide sequence ID" value="XM_016748601.1"/>
</dbReference>
<dbReference type="AlphaFoldDB" id="A0A0L0HUH2"/>
<dbReference type="InterPro" id="IPR032777">
    <property type="entry name" value="DUF4515"/>
</dbReference>
<dbReference type="VEuPathDB" id="FungiDB:SPPG_00270"/>
<dbReference type="OrthoDB" id="2129492at2759"/>
<dbReference type="Pfam" id="PF14988">
    <property type="entry name" value="DUF4515"/>
    <property type="match status" value="1"/>
</dbReference>
<evidence type="ECO:0000256" key="2">
    <source>
        <dbReference type="SAM" id="Coils"/>
    </source>
</evidence>
<dbReference type="InParanoid" id="A0A0L0HUH2"/>
<evidence type="ECO:0000313" key="6">
    <source>
        <dbReference type="Proteomes" id="UP000053201"/>
    </source>
</evidence>
<feature type="region of interest" description="Disordered" evidence="3">
    <location>
        <begin position="1"/>
        <end position="56"/>
    </location>
</feature>